<proteinExistence type="inferred from homology"/>
<keyword evidence="6 8" id="KW-0472">Membrane</keyword>
<protein>
    <submittedName>
        <fullName evidence="9">Uncharacterized protein</fullName>
    </submittedName>
</protein>
<reference evidence="9 10" key="1">
    <citation type="journal article" date="2015" name="Genome Biol. Evol.">
        <title>Comparative Genomics of a Bacterivorous Green Alga Reveals Evolutionary Causalities and Consequences of Phago-Mixotrophic Mode of Nutrition.</title>
        <authorList>
            <person name="Burns J.A."/>
            <person name="Paasch A."/>
            <person name="Narechania A."/>
            <person name="Kim E."/>
        </authorList>
    </citation>
    <scope>NUCLEOTIDE SEQUENCE [LARGE SCALE GENOMIC DNA]</scope>
    <source>
        <strain evidence="9 10">PLY_AMNH</strain>
    </source>
</reference>
<dbReference type="PANTHER" id="PTHR12226">
    <property type="entry name" value="MANNOSE-P-DOLICHOL UTILIZATION DEFECT 1 LEC35 -RELATED"/>
    <property type="match status" value="1"/>
</dbReference>
<dbReference type="EMBL" id="LGRX02033388">
    <property type="protein sequence ID" value="KAK3241474.1"/>
    <property type="molecule type" value="Genomic_DNA"/>
</dbReference>
<evidence type="ECO:0000256" key="3">
    <source>
        <dbReference type="ARBA" id="ARBA00022692"/>
    </source>
</evidence>
<organism evidence="9 10">
    <name type="scientific">Cymbomonas tetramitiformis</name>
    <dbReference type="NCBI Taxonomy" id="36881"/>
    <lineage>
        <taxon>Eukaryota</taxon>
        <taxon>Viridiplantae</taxon>
        <taxon>Chlorophyta</taxon>
        <taxon>Pyramimonadophyceae</taxon>
        <taxon>Pyramimonadales</taxon>
        <taxon>Pyramimonadaceae</taxon>
        <taxon>Cymbomonas</taxon>
    </lineage>
</organism>
<comment type="subcellular location">
    <subcellularLocation>
        <location evidence="1">Membrane</location>
        <topology evidence="1">Multi-pass membrane protein</topology>
    </subcellularLocation>
</comment>
<keyword evidence="10" id="KW-1185">Reference proteome</keyword>
<dbReference type="InterPro" id="IPR016817">
    <property type="entry name" value="MannP-dilichol_defect-1"/>
</dbReference>
<dbReference type="PANTHER" id="PTHR12226:SF2">
    <property type="entry name" value="MANNOSE-P-DOLICHOL UTILIZATION DEFECT 1 PROTEIN"/>
    <property type="match status" value="1"/>
</dbReference>
<feature type="transmembrane region" description="Helical" evidence="8">
    <location>
        <begin position="49"/>
        <end position="70"/>
    </location>
</feature>
<keyword evidence="2" id="KW-0813">Transport</keyword>
<evidence type="ECO:0000313" key="9">
    <source>
        <dbReference type="EMBL" id="KAK3241474.1"/>
    </source>
</evidence>
<keyword evidence="4" id="KW-0677">Repeat</keyword>
<keyword evidence="3 8" id="KW-0812">Transmembrane</keyword>
<evidence type="ECO:0000256" key="6">
    <source>
        <dbReference type="ARBA" id="ARBA00023136"/>
    </source>
</evidence>
<evidence type="ECO:0000256" key="7">
    <source>
        <dbReference type="ARBA" id="ARBA00038475"/>
    </source>
</evidence>
<gene>
    <name evidence="9" type="ORF">CYMTET_48764</name>
</gene>
<dbReference type="Proteomes" id="UP001190700">
    <property type="component" value="Unassembled WGS sequence"/>
</dbReference>
<sequence length="181" mass="19267">MDPDLSISTEAVASGLGYLITFGSVLLYSPQIFRIVRSRSAAGLSLQMYWLKLTSTYLTALYDVVMGFPISTYGENLAIIFQLAVLVVLVAKEQSAGNDDCRVAAGLVLYLCIAAAVLGHIVPPKESVPVLTALQLINSVSYPVALLPQLVSPSLSPPGMITWTPPPGEPCNSLWPSSSRA</sequence>
<accession>A0AAE0BT70</accession>
<comment type="similarity">
    <text evidence="7">Belongs to the MPDU1 (TC 2.A.43.3) family.</text>
</comment>
<dbReference type="GO" id="GO:0016020">
    <property type="term" value="C:membrane"/>
    <property type="evidence" value="ECO:0007669"/>
    <property type="project" value="UniProtKB-SubCell"/>
</dbReference>
<name>A0AAE0BT70_9CHLO</name>
<comment type="caution">
    <text evidence="9">The sequence shown here is derived from an EMBL/GenBank/DDBJ whole genome shotgun (WGS) entry which is preliminary data.</text>
</comment>
<feature type="transmembrane region" description="Helical" evidence="8">
    <location>
        <begin position="76"/>
        <end position="91"/>
    </location>
</feature>
<evidence type="ECO:0000256" key="8">
    <source>
        <dbReference type="SAM" id="Phobius"/>
    </source>
</evidence>
<feature type="transmembrane region" description="Helical" evidence="8">
    <location>
        <begin position="12"/>
        <end position="28"/>
    </location>
</feature>
<evidence type="ECO:0000256" key="1">
    <source>
        <dbReference type="ARBA" id="ARBA00004141"/>
    </source>
</evidence>
<dbReference type="Pfam" id="PF04193">
    <property type="entry name" value="PQ-loop"/>
    <property type="match status" value="1"/>
</dbReference>
<keyword evidence="5 8" id="KW-1133">Transmembrane helix</keyword>
<evidence type="ECO:0000256" key="5">
    <source>
        <dbReference type="ARBA" id="ARBA00022989"/>
    </source>
</evidence>
<dbReference type="AlphaFoldDB" id="A0AAE0BT70"/>
<evidence type="ECO:0000313" key="10">
    <source>
        <dbReference type="Proteomes" id="UP001190700"/>
    </source>
</evidence>
<dbReference type="InterPro" id="IPR006603">
    <property type="entry name" value="PQ-loop_rpt"/>
</dbReference>
<dbReference type="Gene3D" id="1.20.1280.290">
    <property type="match status" value="1"/>
</dbReference>
<evidence type="ECO:0000256" key="4">
    <source>
        <dbReference type="ARBA" id="ARBA00022737"/>
    </source>
</evidence>
<feature type="transmembrane region" description="Helical" evidence="8">
    <location>
        <begin position="103"/>
        <end position="122"/>
    </location>
</feature>
<evidence type="ECO:0000256" key="2">
    <source>
        <dbReference type="ARBA" id="ARBA00022448"/>
    </source>
</evidence>